<dbReference type="PROSITE" id="PS51168">
    <property type="entry name" value="CHORISMATE_MUT_2"/>
    <property type="match status" value="1"/>
</dbReference>
<dbReference type="InterPro" id="IPR002701">
    <property type="entry name" value="CM_II_prokaryot"/>
</dbReference>
<feature type="site" description="Essential for prephenate dehydratase activity" evidence="19">
    <location>
        <position position="282"/>
    </location>
</feature>
<dbReference type="PIRSF" id="PIRSF001500">
    <property type="entry name" value="Chor_mut_pdt_Ppr"/>
    <property type="match status" value="1"/>
</dbReference>
<comment type="pathway">
    <text evidence="5">Metabolic intermediate biosynthesis; prephenate biosynthesis; prephenate from chorismate: step 1/1.</text>
</comment>
<feature type="coiled-coil region" evidence="20">
    <location>
        <begin position="4"/>
        <end position="39"/>
    </location>
</feature>
<dbReference type="UniPathway" id="UPA00121">
    <property type="reaction ID" value="UER00345"/>
</dbReference>
<dbReference type="InterPro" id="IPR002912">
    <property type="entry name" value="ACT_dom"/>
</dbReference>
<comment type="subcellular location">
    <subcellularLocation>
        <location evidence="3">Cytoplasm</location>
    </subcellularLocation>
</comment>
<dbReference type="PROSITE" id="PS51171">
    <property type="entry name" value="PREPHENATE_DEHYDR_3"/>
    <property type="match status" value="1"/>
</dbReference>
<dbReference type="EMBL" id="MJIE01000001">
    <property type="protein sequence ID" value="OLR55359.1"/>
    <property type="molecule type" value="Genomic_DNA"/>
</dbReference>
<dbReference type="PANTHER" id="PTHR21022">
    <property type="entry name" value="PREPHENATE DEHYDRATASE P PROTEIN"/>
    <property type="match status" value="1"/>
</dbReference>
<evidence type="ECO:0000256" key="1">
    <source>
        <dbReference type="ARBA" id="ARBA00000824"/>
    </source>
</evidence>
<sequence length="380" mass="43790">MNEISDYEKRISQVDDEIMRMLKERLALSEEEARLKKEKGLPVHDPVAERRKLEDITARAPEDMAVYTKLMYNTLNELTKDHQRKVVLEDTPLVKKIKKACETTPKVFPERALVACQGVQGAYQQQACDKLFSTPKILYTKNFNGVFAAIDQGLCQYGVLPLENSTAGSVNTIYALMTKYNFYIVRSVRLKINHCLLANKGVHRDEIREVFSHEQAILQCEDYLKNFRDVKVTVCANTAEAAELVSRSERRDVAALASYECGELYDLDCLEESVQDSGNNYTRFICISKNLEIYPGANKTSLMLTVFHRPGSLYNVLARFYALDINLFKLESRPIPTRDFVYRFYFDIEAEAYSEKFIRLMNQTEELSQELRYLGSYSEI</sequence>
<evidence type="ECO:0000256" key="19">
    <source>
        <dbReference type="PIRSR" id="PIRSR001500-2"/>
    </source>
</evidence>
<evidence type="ECO:0000259" key="21">
    <source>
        <dbReference type="PROSITE" id="PS51168"/>
    </source>
</evidence>
<keyword evidence="15" id="KW-0511">Multifunctional enzyme</keyword>
<gene>
    <name evidence="24" type="ORF">BHK98_04325</name>
</gene>
<evidence type="ECO:0000259" key="23">
    <source>
        <dbReference type="PROSITE" id="PS51671"/>
    </source>
</evidence>
<dbReference type="STRING" id="1261640.BHK98_04325"/>
<name>A0A1Q9JGN6_9FIRM</name>
<reference evidence="24 25" key="1">
    <citation type="journal article" date="2016" name="Appl. Environ. Microbiol.">
        <title>Function and Phylogeny of Bacterial Butyryl Coenzyme A:Acetate Transferases and Their Diversity in the Proximal Colon of Swine.</title>
        <authorList>
            <person name="Trachsel J."/>
            <person name="Bayles D.O."/>
            <person name="Looft T."/>
            <person name="Levine U.Y."/>
            <person name="Allen H.K."/>
        </authorList>
    </citation>
    <scope>NUCLEOTIDE SEQUENCE [LARGE SCALE GENOMIC DNA]</scope>
    <source>
        <strain evidence="24 25">68-3-10</strain>
    </source>
</reference>
<dbReference type="AlphaFoldDB" id="A0A1Q9JGN6"/>
<keyword evidence="20" id="KW-0175">Coiled coil</keyword>
<accession>A0A1Q9JGN6</accession>
<evidence type="ECO:0000256" key="5">
    <source>
        <dbReference type="ARBA" id="ARBA00004817"/>
    </source>
</evidence>
<evidence type="ECO:0000313" key="24">
    <source>
        <dbReference type="EMBL" id="OLR55359.1"/>
    </source>
</evidence>
<dbReference type="InterPro" id="IPR018528">
    <property type="entry name" value="Preph_deHydtase_CS"/>
</dbReference>
<evidence type="ECO:0000313" key="25">
    <source>
        <dbReference type="Proteomes" id="UP000187404"/>
    </source>
</evidence>
<dbReference type="Pfam" id="PF00800">
    <property type="entry name" value="PDT"/>
    <property type="match status" value="1"/>
</dbReference>
<dbReference type="InterPro" id="IPR036979">
    <property type="entry name" value="CM_dom_sf"/>
</dbReference>
<feature type="domain" description="Prephenate dehydratase" evidence="22">
    <location>
        <begin position="113"/>
        <end position="289"/>
    </location>
</feature>
<comment type="pathway">
    <text evidence="4">Amino-acid biosynthesis; L-phenylalanine biosynthesis; phenylpyruvate from prephenate: step 1/1.</text>
</comment>
<evidence type="ECO:0000259" key="22">
    <source>
        <dbReference type="PROSITE" id="PS51171"/>
    </source>
</evidence>
<dbReference type="InterPro" id="IPR036263">
    <property type="entry name" value="Chorismate_II_sf"/>
</dbReference>
<comment type="catalytic activity">
    <reaction evidence="18">
        <text>prephenate + H(+) = 3-phenylpyruvate + CO2 + H2O</text>
        <dbReference type="Rhea" id="RHEA:21648"/>
        <dbReference type="ChEBI" id="CHEBI:15377"/>
        <dbReference type="ChEBI" id="CHEBI:15378"/>
        <dbReference type="ChEBI" id="CHEBI:16526"/>
        <dbReference type="ChEBI" id="CHEBI:18005"/>
        <dbReference type="ChEBI" id="CHEBI:29934"/>
        <dbReference type="EC" id="4.2.1.51"/>
    </reaction>
</comment>
<evidence type="ECO:0000256" key="12">
    <source>
        <dbReference type="ARBA" id="ARBA00023222"/>
    </source>
</evidence>
<evidence type="ECO:0000256" key="7">
    <source>
        <dbReference type="ARBA" id="ARBA00014401"/>
    </source>
</evidence>
<dbReference type="PANTHER" id="PTHR21022:SF19">
    <property type="entry name" value="PREPHENATE DEHYDRATASE-RELATED"/>
    <property type="match status" value="1"/>
</dbReference>
<keyword evidence="12" id="KW-0584">Phenylalanine biosynthesis</keyword>
<dbReference type="InterPro" id="IPR001086">
    <property type="entry name" value="Preph_deHydtase"/>
</dbReference>
<evidence type="ECO:0000256" key="4">
    <source>
        <dbReference type="ARBA" id="ARBA00004741"/>
    </source>
</evidence>
<evidence type="ECO:0000256" key="10">
    <source>
        <dbReference type="ARBA" id="ARBA00022605"/>
    </source>
</evidence>
<dbReference type="Pfam" id="PF01817">
    <property type="entry name" value="CM_2"/>
    <property type="match status" value="1"/>
</dbReference>
<dbReference type="GO" id="GO:0046417">
    <property type="term" value="P:chorismate metabolic process"/>
    <property type="evidence" value="ECO:0007669"/>
    <property type="project" value="InterPro"/>
</dbReference>
<dbReference type="Gene3D" id="1.20.59.10">
    <property type="entry name" value="Chorismate mutase"/>
    <property type="match status" value="1"/>
</dbReference>
<comment type="catalytic activity">
    <reaction evidence="1">
        <text>chorismate = prephenate</text>
        <dbReference type="Rhea" id="RHEA:13897"/>
        <dbReference type="ChEBI" id="CHEBI:29748"/>
        <dbReference type="ChEBI" id="CHEBI:29934"/>
        <dbReference type="EC" id="5.4.99.5"/>
    </reaction>
</comment>
<evidence type="ECO:0000256" key="20">
    <source>
        <dbReference type="SAM" id="Coils"/>
    </source>
</evidence>
<keyword evidence="14" id="KW-0456">Lyase</keyword>
<comment type="caution">
    <text evidence="24">The sequence shown here is derived from an EMBL/GenBank/DDBJ whole genome shotgun (WGS) entry which is preliminary data.</text>
</comment>
<evidence type="ECO:0000256" key="16">
    <source>
        <dbReference type="ARBA" id="ARBA00031175"/>
    </source>
</evidence>
<dbReference type="GO" id="GO:0005737">
    <property type="term" value="C:cytoplasm"/>
    <property type="evidence" value="ECO:0007669"/>
    <property type="project" value="UniProtKB-SubCell"/>
</dbReference>
<feature type="domain" description="ACT" evidence="23">
    <location>
        <begin position="301"/>
        <end position="378"/>
    </location>
</feature>
<dbReference type="OrthoDB" id="9802281at2"/>
<dbReference type="SMART" id="SM00830">
    <property type="entry name" value="CM_2"/>
    <property type="match status" value="1"/>
</dbReference>
<keyword evidence="25" id="KW-1185">Reference proteome</keyword>
<dbReference type="InterPro" id="IPR008242">
    <property type="entry name" value="Chor_mutase/pphenate_deHydtase"/>
</dbReference>
<dbReference type="CDD" id="cd04905">
    <property type="entry name" value="ACT_CM-PDT"/>
    <property type="match status" value="1"/>
</dbReference>
<dbReference type="SUPFAM" id="SSF53850">
    <property type="entry name" value="Periplasmic binding protein-like II"/>
    <property type="match status" value="1"/>
</dbReference>
<dbReference type="EC" id="4.2.1.51" evidence="6"/>
<dbReference type="SUPFAM" id="SSF55021">
    <property type="entry name" value="ACT-like"/>
    <property type="match status" value="1"/>
</dbReference>
<keyword evidence="11" id="KW-0057">Aromatic amino acid biosynthesis</keyword>
<protein>
    <recommendedName>
        <fullName evidence="7">Bifunctional chorismate mutase/prephenate dehydratase</fullName>
        <ecNumber evidence="6">4.2.1.51</ecNumber>
    </recommendedName>
    <alternativeName>
        <fullName evidence="17">Chorismate mutase-prephenate dehydratase</fullName>
    </alternativeName>
    <alternativeName>
        <fullName evidence="8">Prephenate dehydratase</fullName>
    </alternativeName>
    <alternativeName>
        <fullName evidence="16">p-protein</fullName>
    </alternativeName>
</protein>
<dbReference type="UniPathway" id="UPA00120">
    <property type="reaction ID" value="UER00203"/>
</dbReference>
<evidence type="ECO:0000256" key="6">
    <source>
        <dbReference type="ARBA" id="ARBA00013147"/>
    </source>
</evidence>
<dbReference type="RefSeq" id="WP_075712354.1">
    <property type="nucleotide sequence ID" value="NZ_MJIE01000001.1"/>
</dbReference>
<dbReference type="Gene3D" id="3.30.70.260">
    <property type="match status" value="1"/>
</dbReference>
<evidence type="ECO:0000256" key="15">
    <source>
        <dbReference type="ARBA" id="ARBA00023268"/>
    </source>
</evidence>
<evidence type="ECO:0000256" key="11">
    <source>
        <dbReference type="ARBA" id="ARBA00023141"/>
    </source>
</evidence>
<dbReference type="Proteomes" id="UP000187404">
    <property type="component" value="Unassembled WGS sequence"/>
</dbReference>
<evidence type="ECO:0000256" key="2">
    <source>
        <dbReference type="ARBA" id="ARBA00002364"/>
    </source>
</evidence>
<dbReference type="GO" id="GO:0009094">
    <property type="term" value="P:L-phenylalanine biosynthetic process"/>
    <property type="evidence" value="ECO:0007669"/>
    <property type="project" value="UniProtKB-UniPathway"/>
</dbReference>
<comment type="function">
    <text evidence="2">Catalyzes the Claisen rearrangement of chorismate to prephenate and the decarboxylation/dehydration of prephenate to phenylpyruvate.</text>
</comment>
<evidence type="ECO:0000256" key="13">
    <source>
        <dbReference type="ARBA" id="ARBA00023235"/>
    </source>
</evidence>
<dbReference type="GO" id="GO:0004664">
    <property type="term" value="F:prephenate dehydratase activity"/>
    <property type="evidence" value="ECO:0007669"/>
    <property type="project" value="UniProtKB-EC"/>
</dbReference>
<evidence type="ECO:0000256" key="18">
    <source>
        <dbReference type="ARBA" id="ARBA00047848"/>
    </source>
</evidence>
<proteinExistence type="predicted"/>
<dbReference type="CDD" id="cd13631">
    <property type="entry name" value="PBP2_Ct-PDT_like"/>
    <property type="match status" value="1"/>
</dbReference>
<evidence type="ECO:0000256" key="3">
    <source>
        <dbReference type="ARBA" id="ARBA00004496"/>
    </source>
</evidence>
<feature type="domain" description="Chorismate mutase" evidence="21">
    <location>
        <begin position="1"/>
        <end position="87"/>
    </location>
</feature>
<keyword evidence="13" id="KW-0413">Isomerase</keyword>
<keyword evidence="9" id="KW-0963">Cytoplasm</keyword>
<evidence type="ECO:0000256" key="9">
    <source>
        <dbReference type="ARBA" id="ARBA00022490"/>
    </source>
</evidence>
<dbReference type="Gene3D" id="3.40.190.10">
    <property type="entry name" value="Periplasmic binding protein-like II"/>
    <property type="match status" value="2"/>
</dbReference>
<evidence type="ECO:0000256" key="17">
    <source>
        <dbReference type="ARBA" id="ARBA00031520"/>
    </source>
</evidence>
<dbReference type="SUPFAM" id="SSF48600">
    <property type="entry name" value="Chorismate mutase II"/>
    <property type="match status" value="1"/>
</dbReference>
<evidence type="ECO:0000256" key="14">
    <source>
        <dbReference type="ARBA" id="ARBA00023239"/>
    </source>
</evidence>
<dbReference type="GO" id="GO:0004106">
    <property type="term" value="F:chorismate mutase activity"/>
    <property type="evidence" value="ECO:0007669"/>
    <property type="project" value="UniProtKB-EC"/>
</dbReference>
<organism evidence="24 25">
    <name type="scientific">Hornefia porci</name>
    <dbReference type="NCBI Taxonomy" id="2652292"/>
    <lineage>
        <taxon>Bacteria</taxon>
        <taxon>Bacillati</taxon>
        <taxon>Bacillota</taxon>
        <taxon>Clostridia</taxon>
        <taxon>Peptostreptococcales</taxon>
        <taxon>Anaerovoracaceae</taxon>
        <taxon>Hornefia</taxon>
    </lineage>
</organism>
<evidence type="ECO:0000256" key="8">
    <source>
        <dbReference type="ARBA" id="ARBA00021872"/>
    </source>
</evidence>
<dbReference type="InterPro" id="IPR045865">
    <property type="entry name" value="ACT-like_dom_sf"/>
</dbReference>
<keyword evidence="10" id="KW-0028">Amino-acid biosynthesis</keyword>
<dbReference type="PROSITE" id="PS00857">
    <property type="entry name" value="PREPHENATE_DEHYDR_1"/>
    <property type="match status" value="1"/>
</dbReference>
<dbReference type="PROSITE" id="PS51671">
    <property type="entry name" value="ACT"/>
    <property type="match status" value="1"/>
</dbReference>